<evidence type="ECO:0000256" key="2">
    <source>
        <dbReference type="ARBA" id="ARBA00009773"/>
    </source>
</evidence>
<evidence type="ECO:0000256" key="4">
    <source>
        <dbReference type="ARBA" id="ARBA00022989"/>
    </source>
</evidence>
<feature type="region of interest" description="Disordered" evidence="6">
    <location>
        <begin position="366"/>
        <end position="407"/>
    </location>
</feature>
<evidence type="ECO:0000256" key="7">
    <source>
        <dbReference type="SAM" id="Phobius"/>
    </source>
</evidence>
<comment type="similarity">
    <text evidence="2">Belongs to the autoinducer-2 exporter (AI-2E) (TC 2.A.86) family.</text>
</comment>
<feature type="transmembrane region" description="Helical" evidence="7">
    <location>
        <begin position="30"/>
        <end position="47"/>
    </location>
</feature>
<evidence type="ECO:0000256" key="5">
    <source>
        <dbReference type="ARBA" id="ARBA00023136"/>
    </source>
</evidence>
<evidence type="ECO:0000313" key="9">
    <source>
        <dbReference type="Proteomes" id="UP001160334"/>
    </source>
</evidence>
<evidence type="ECO:0000256" key="6">
    <source>
        <dbReference type="SAM" id="MobiDB-lite"/>
    </source>
</evidence>
<protein>
    <submittedName>
        <fullName evidence="8">PurR-regulated permease PerM</fullName>
    </submittedName>
</protein>
<feature type="transmembrane region" description="Helical" evidence="7">
    <location>
        <begin position="217"/>
        <end position="239"/>
    </location>
</feature>
<evidence type="ECO:0000256" key="3">
    <source>
        <dbReference type="ARBA" id="ARBA00022692"/>
    </source>
</evidence>
<feature type="transmembrane region" description="Helical" evidence="7">
    <location>
        <begin position="320"/>
        <end position="342"/>
    </location>
</feature>
<feature type="transmembrane region" description="Helical" evidence="7">
    <location>
        <begin position="245"/>
        <end position="274"/>
    </location>
</feature>
<keyword evidence="3 7" id="KW-0812">Transmembrane</keyword>
<accession>A0ABT6MF60</accession>
<gene>
    <name evidence="8" type="ORF">M2280_003657</name>
</gene>
<dbReference type="PANTHER" id="PTHR21716:SF64">
    <property type="entry name" value="AI-2 TRANSPORT PROTEIN TQSA"/>
    <property type="match status" value="1"/>
</dbReference>
<dbReference type="PANTHER" id="PTHR21716">
    <property type="entry name" value="TRANSMEMBRANE PROTEIN"/>
    <property type="match status" value="1"/>
</dbReference>
<comment type="subcellular location">
    <subcellularLocation>
        <location evidence="1">Membrane</location>
        <topology evidence="1">Multi-pass membrane protein</topology>
    </subcellularLocation>
</comment>
<sequence length="407" mass="42775">MLSRKSPSTRTASTVPAPSLAPAPWAIPRGLIVLLAGAGVVVSIAGIKVFAGILGPVFLALMLTIAVQPIQSWAQRRGLPKWVGMAGALIVVNLILLGLIGALVLSAAQLATELPQYAGTVDDLLDGLRSTLANMGVNSDQIHNALSGIDVGKVVTFLESILQSLLGVFSNLFFVLALLLFMAFDGMAMGEKMRIIARARPEISYALSTFAHGTRKYLVVSTVFGLIVAVFDGGALWLMGVPLPVLWALLSFITNYIPNIGFVIGLIPPALLALLEGGPGLMVWVIVVYCVINFVIQSIIQPKFVGDAVGISVTMTFLSLVFWTWVLGALGALLAIPLTLLVKAMLLDIDPSTRWVNVLIGEKAPDESKLAGDEPADDDPPPAEDPAPSDGSTAQTDPAVPVAAADT</sequence>
<dbReference type="Proteomes" id="UP001160334">
    <property type="component" value="Unassembled WGS sequence"/>
</dbReference>
<dbReference type="RefSeq" id="WP_280761734.1">
    <property type="nucleotide sequence ID" value="NZ_JARXVC010000010.1"/>
</dbReference>
<keyword evidence="5 7" id="KW-0472">Membrane</keyword>
<dbReference type="InterPro" id="IPR002549">
    <property type="entry name" value="AI-2E-like"/>
</dbReference>
<dbReference type="Pfam" id="PF01594">
    <property type="entry name" value="AI-2E_transport"/>
    <property type="match status" value="1"/>
</dbReference>
<feature type="transmembrane region" description="Helical" evidence="7">
    <location>
        <begin position="82"/>
        <end position="105"/>
    </location>
</feature>
<evidence type="ECO:0000313" key="8">
    <source>
        <dbReference type="EMBL" id="MDH6282426.1"/>
    </source>
</evidence>
<keyword evidence="4 7" id="KW-1133">Transmembrane helix</keyword>
<feature type="transmembrane region" description="Helical" evidence="7">
    <location>
        <begin position="161"/>
        <end position="184"/>
    </location>
</feature>
<feature type="transmembrane region" description="Helical" evidence="7">
    <location>
        <begin position="281"/>
        <end position="300"/>
    </location>
</feature>
<feature type="transmembrane region" description="Helical" evidence="7">
    <location>
        <begin position="53"/>
        <end position="70"/>
    </location>
</feature>
<dbReference type="EMBL" id="JARXVC010000010">
    <property type="protein sequence ID" value="MDH6282426.1"/>
    <property type="molecule type" value="Genomic_DNA"/>
</dbReference>
<proteinExistence type="inferred from homology"/>
<comment type="caution">
    <text evidence="8">The sequence shown here is derived from an EMBL/GenBank/DDBJ whole genome shotgun (WGS) entry which is preliminary data.</text>
</comment>
<reference evidence="8 9" key="1">
    <citation type="submission" date="2023-04" db="EMBL/GenBank/DDBJ databases">
        <title>Forest soil microbial communities from Buena Vista Peninsula, Colon Province, Panama.</title>
        <authorList>
            <person name="Bouskill N."/>
        </authorList>
    </citation>
    <scope>NUCLEOTIDE SEQUENCE [LARGE SCALE GENOMIC DNA]</scope>
    <source>
        <strain evidence="8 9">CFH S0262</strain>
    </source>
</reference>
<evidence type="ECO:0000256" key="1">
    <source>
        <dbReference type="ARBA" id="ARBA00004141"/>
    </source>
</evidence>
<name>A0ABT6MF60_9NOCA</name>
<keyword evidence="9" id="KW-1185">Reference proteome</keyword>
<organism evidence="8 9">
    <name type="scientific">Prescottella agglutinans</name>
    <dbReference type="NCBI Taxonomy" id="1644129"/>
    <lineage>
        <taxon>Bacteria</taxon>
        <taxon>Bacillati</taxon>
        <taxon>Actinomycetota</taxon>
        <taxon>Actinomycetes</taxon>
        <taxon>Mycobacteriales</taxon>
        <taxon>Nocardiaceae</taxon>
        <taxon>Prescottella</taxon>
    </lineage>
</organism>